<dbReference type="EMBL" id="FSRM01000001">
    <property type="protein sequence ID" value="SIN80701.1"/>
    <property type="molecule type" value="Genomic_DNA"/>
</dbReference>
<dbReference type="Proteomes" id="UP000184693">
    <property type="component" value="Unassembled WGS sequence"/>
</dbReference>
<sequence>MDALLDGLYLLRTAAEALLRHPNSEVAGLARELVHELKRLSDSSELLGSESEERRLAIYALGVSSWELVKIKGLSRTALRQISGTTDALLKKNGPLPAPAWSQLPSEVLTSLRTQGLVGPSIKNTVKSQETRPRDSTETESGLPSTGGLPGESTYRPSKHPPTFDNETNVSSGLPGESTFHPPRKPTPPGEEPLVPDDDK</sequence>
<accession>A0A1N6ECK8</accession>
<evidence type="ECO:0000313" key="3">
    <source>
        <dbReference type="Proteomes" id="UP000184693"/>
    </source>
</evidence>
<evidence type="ECO:0000313" key="2">
    <source>
        <dbReference type="EMBL" id="SIN80701.1"/>
    </source>
</evidence>
<protein>
    <submittedName>
        <fullName evidence="2">Uncharacterized protein</fullName>
    </submittedName>
</protein>
<proteinExistence type="predicted"/>
<reference evidence="2 3" key="1">
    <citation type="submission" date="2016-11" db="EMBL/GenBank/DDBJ databases">
        <authorList>
            <person name="Jaros S."/>
            <person name="Januszkiewicz K."/>
            <person name="Wedrychowicz H."/>
        </authorList>
    </citation>
    <scope>NUCLEOTIDE SEQUENCE [LARGE SCALE GENOMIC DNA]</scope>
    <source>
        <strain evidence="2 3">GAS86</strain>
    </source>
</reference>
<gene>
    <name evidence="2" type="ORF">SAMN05444168_0449</name>
</gene>
<organism evidence="2 3">
    <name type="scientific">Paraburkholderia phenazinium</name>
    <dbReference type="NCBI Taxonomy" id="60549"/>
    <lineage>
        <taxon>Bacteria</taxon>
        <taxon>Pseudomonadati</taxon>
        <taxon>Pseudomonadota</taxon>
        <taxon>Betaproteobacteria</taxon>
        <taxon>Burkholderiales</taxon>
        <taxon>Burkholderiaceae</taxon>
        <taxon>Paraburkholderia</taxon>
    </lineage>
</organism>
<feature type="region of interest" description="Disordered" evidence="1">
    <location>
        <begin position="120"/>
        <end position="200"/>
    </location>
</feature>
<name>A0A1N6ECK8_9BURK</name>
<dbReference type="AlphaFoldDB" id="A0A1N6ECK8"/>
<evidence type="ECO:0000256" key="1">
    <source>
        <dbReference type="SAM" id="MobiDB-lite"/>
    </source>
</evidence>